<evidence type="ECO:0000313" key="2">
    <source>
        <dbReference type="Proteomes" id="UP000070452"/>
    </source>
</evidence>
<dbReference type="Proteomes" id="UP000070452">
    <property type="component" value="Unassembled WGS sequence"/>
</dbReference>
<protein>
    <submittedName>
        <fullName evidence="1">Transposase</fullName>
    </submittedName>
</protein>
<dbReference type="AlphaFoldDB" id="A0A132Z330"/>
<comment type="caution">
    <text evidence="1">The sequence shown here is derived from an EMBL/GenBank/DDBJ whole genome shotgun (WGS) entry which is preliminary data.</text>
</comment>
<evidence type="ECO:0000313" key="1">
    <source>
        <dbReference type="EMBL" id="KWX17379.1"/>
    </source>
</evidence>
<dbReference type="PATRIC" id="fig|1352.655.peg.1262"/>
<accession>A0A132Z330</accession>
<proteinExistence type="predicted"/>
<organism evidence="1 2">
    <name type="scientific">Enterococcus faecium</name>
    <name type="common">Streptococcus faecium</name>
    <dbReference type="NCBI Taxonomy" id="1352"/>
    <lineage>
        <taxon>Bacteria</taxon>
        <taxon>Bacillati</taxon>
        <taxon>Bacillota</taxon>
        <taxon>Bacilli</taxon>
        <taxon>Lactobacillales</taxon>
        <taxon>Enterococcaceae</taxon>
        <taxon>Enterococcus</taxon>
    </lineage>
</organism>
<dbReference type="EMBL" id="LRHK01000001">
    <property type="protein sequence ID" value="KWX17379.1"/>
    <property type="molecule type" value="Genomic_DNA"/>
</dbReference>
<reference evidence="1 2" key="1">
    <citation type="submission" date="2016-01" db="EMBL/GenBank/DDBJ databases">
        <title>Molecular Mechanisms for transfer of large genomic segments between Enterococcus faecium strains.</title>
        <authorList>
            <person name="Garcia-Solache M.A."/>
            <person name="Lebreton F."/>
            <person name="Mclaughlin R.E."/>
            <person name="Whiteaker J.D."/>
            <person name="Gilmore M.S."/>
            <person name="Rice L.B."/>
        </authorList>
    </citation>
    <scope>NUCLEOTIDE SEQUENCE [LARGE SCALE GENOMIC DNA]</scope>
    <source>
        <strain evidence="1 2">D344RRF x C68</strain>
    </source>
</reference>
<sequence length="74" mass="8292">MNGSIKKILRSIDKNLMITEVSYETLQKKKTLIVAAVLFPAPCVCRNCGSAVVDGNRKLMVVKNKKKETIVHFE</sequence>
<gene>
    <name evidence="1" type="ORF">AWT83_02220</name>
</gene>
<name>A0A132Z330_ENTFC</name>